<keyword evidence="3" id="KW-0378">Hydrolase</keyword>
<dbReference type="InterPro" id="IPR005269">
    <property type="entry name" value="LOG"/>
</dbReference>
<dbReference type="SUPFAM" id="SSF102405">
    <property type="entry name" value="MCP/YpsA-like"/>
    <property type="match status" value="1"/>
</dbReference>
<comment type="catalytic activity">
    <reaction evidence="1">
        <text>AMP + H2O = D-ribose 5-phosphate + adenine</text>
        <dbReference type="Rhea" id="RHEA:20129"/>
        <dbReference type="ChEBI" id="CHEBI:15377"/>
        <dbReference type="ChEBI" id="CHEBI:16708"/>
        <dbReference type="ChEBI" id="CHEBI:78346"/>
        <dbReference type="ChEBI" id="CHEBI:456215"/>
        <dbReference type="EC" id="3.2.2.4"/>
    </reaction>
</comment>
<protein>
    <recommendedName>
        <fullName evidence="3">Cytokinin riboside 5'-monophosphate phosphoribohydrolase</fullName>
        <ecNumber evidence="3">3.2.2.n1</ecNumber>
    </recommendedName>
</protein>
<dbReference type="InterPro" id="IPR031100">
    <property type="entry name" value="LOG_fam"/>
</dbReference>
<proteinExistence type="inferred from homology"/>
<evidence type="ECO:0000256" key="3">
    <source>
        <dbReference type="RuleBase" id="RU363015"/>
    </source>
</evidence>
<organism evidence="4 5">
    <name type="scientific">Luteibacter flocculans</name>
    <dbReference type="NCBI Taxonomy" id="2780091"/>
    <lineage>
        <taxon>Bacteria</taxon>
        <taxon>Pseudomonadati</taxon>
        <taxon>Pseudomonadota</taxon>
        <taxon>Gammaproteobacteria</taxon>
        <taxon>Lysobacterales</taxon>
        <taxon>Rhodanobacteraceae</taxon>
        <taxon>Luteibacter</taxon>
    </lineage>
</organism>
<keyword evidence="3" id="KW-0203">Cytokinin biosynthesis</keyword>
<evidence type="ECO:0000256" key="1">
    <source>
        <dbReference type="ARBA" id="ARBA00000274"/>
    </source>
</evidence>
<evidence type="ECO:0000256" key="2">
    <source>
        <dbReference type="ARBA" id="ARBA00006763"/>
    </source>
</evidence>
<gene>
    <name evidence="4" type="ORF">IM816_10805</name>
</gene>
<dbReference type="EC" id="3.2.2.n1" evidence="3"/>
<keyword evidence="5" id="KW-1185">Reference proteome</keyword>
<dbReference type="EMBL" id="CP063231">
    <property type="protein sequence ID" value="URL57144.1"/>
    <property type="molecule type" value="Genomic_DNA"/>
</dbReference>
<sequence>MREIQSLCVYCGSSSGAHPEYTEAAWAFGTRLAQEGITLVYGGGKVGLMGTVADAALAAGGRVVGVIPRQLVEKEVAHTGLSELQVVETMHERKTRMYEISDAFVALPGGFGTMDEMFEMLTWAQLGLHSYPCAFLDVRGFYRSLAASMDHMVSEGFVKPIQRDQVWFGSEIDALFTWMRQYESTYTPKWITSTSIDSQVER</sequence>
<dbReference type="NCBIfam" id="TIGR00730">
    <property type="entry name" value="Rossman fold protein, TIGR00730 family"/>
    <property type="match status" value="1"/>
</dbReference>
<dbReference type="RefSeq" id="WP_072321283.1">
    <property type="nucleotide sequence ID" value="NZ_CP063231.1"/>
</dbReference>
<dbReference type="PANTHER" id="PTHR31223:SF70">
    <property type="entry name" value="LOG FAMILY PROTEIN YJL055W"/>
    <property type="match status" value="1"/>
</dbReference>
<name>A0ABY4T2I9_9GAMM</name>
<dbReference type="Gene3D" id="3.40.50.450">
    <property type="match status" value="1"/>
</dbReference>
<evidence type="ECO:0000313" key="4">
    <source>
        <dbReference type="EMBL" id="URL57144.1"/>
    </source>
</evidence>
<dbReference type="PANTHER" id="PTHR31223">
    <property type="entry name" value="LOG FAMILY PROTEIN YJL055W"/>
    <property type="match status" value="1"/>
</dbReference>
<dbReference type="Proteomes" id="UP001056681">
    <property type="component" value="Chromosome"/>
</dbReference>
<evidence type="ECO:0000313" key="5">
    <source>
        <dbReference type="Proteomes" id="UP001056681"/>
    </source>
</evidence>
<comment type="similarity">
    <text evidence="2 3">Belongs to the LOG family.</text>
</comment>
<accession>A0ABY4T2I9</accession>
<reference evidence="4" key="1">
    <citation type="submission" date="2020-10" db="EMBL/GenBank/DDBJ databases">
        <title>Whole-genome sequence of Luteibacter sp. EIF3.</title>
        <authorList>
            <person name="Friedrich I."/>
            <person name="Hertel R."/>
            <person name="Daniel R."/>
        </authorList>
    </citation>
    <scope>NUCLEOTIDE SEQUENCE</scope>
    <source>
        <strain evidence="4">EIF3</strain>
    </source>
</reference>
<dbReference type="Pfam" id="PF03641">
    <property type="entry name" value="Lysine_decarbox"/>
    <property type="match status" value="1"/>
</dbReference>